<feature type="active site" evidence="4">
    <location>
        <position position="278"/>
    </location>
</feature>
<dbReference type="PROSITE" id="PS50122">
    <property type="entry name" value="CHEB"/>
    <property type="match status" value="1"/>
</dbReference>
<evidence type="ECO:0000313" key="6">
    <source>
        <dbReference type="EMBL" id="TCS43216.1"/>
    </source>
</evidence>
<dbReference type="GO" id="GO:0006935">
    <property type="term" value="P:chemotaxis"/>
    <property type="evidence" value="ECO:0007669"/>
    <property type="project" value="UniProtKB-UniRule"/>
</dbReference>
<dbReference type="AlphaFoldDB" id="A0A4R3ICC7"/>
<evidence type="ECO:0000259" key="5">
    <source>
        <dbReference type="PROSITE" id="PS50122"/>
    </source>
</evidence>
<feature type="active site" evidence="4">
    <location>
        <position position="185"/>
    </location>
</feature>
<dbReference type="PANTHER" id="PTHR42872">
    <property type="entry name" value="PROTEIN-GLUTAMATE METHYLESTERASE/PROTEIN-GLUTAMINE GLUTAMINASE"/>
    <property type="match status" value="1"/>
</dbReference>
<dbReference type="GO" id="GO:0005737">
    <property type="term" value="C:cytoplasm"/>
    <property type="evidence" value="ECO:0007669"/>
    <property type="project" value="InterPro"/>
</dbReference>
<dbReference type="SUPFAM" id="SSF52738">
    <property type="entry name" value="Methylesterase CheB, C-terminal domain"/>
    <property type="match status" value="1"/>
</dbReference>
<protein>
    <recommendedName>
        <fullName evidence="2">protein-glutamate methylesterase</fullName>
        <ecNumber evidence="2">3.1.1.61</ecNumber>
    </recommendedName>
</protein>
<dbReference type="RefSeq" id="WP_132699932.1">
    <property type="nucleotide sequence ID" value="NZ_SLZR01000002.1"/>
</dbReference>
<reference evidence="6 7" key="1">
    <citation type="submission" date="2019-03" db="EMBL/GenBank/DDBJ databases">
        <title>Genomic Encyclopedia of Archaeal and Bacterial Type Strains, Phase II (KMG-II): from individual species to whole genera.</title>
        <authorList>
            <person name="Goeker M."/>
        </authorList>
    </citation>
    <scope>NUCLEOTIDE SEQUENCE [LARGE SCALE GENOMIC DNA]</scope>
    <source>
        <strain evidence="6 7">DSM 15388</strain>
    </source>
</reference>
<evidence type="ECO:0000256" key="3">
    <source>
        <dbReference type="ARBA" id="ARBA00048267"/>
    </source>
</evidence>
<name>A0A4R3ICC7_9GAMM</name>
<accession>A0A4R3ICC7</accession>
<sequence>MKGKLNRVGIIASTPLVRHQMQTAVADAGYEVAVNTSPERLDTNLLTNETIRLWAIELEEDDRWADFINQVVELVEVPVLFGDAVIPTKNSDNYSRWLKRIHRKLHALAPTVSKPASAPDVDLDLLDKKPEQPIFSLPDALKRAPRTDVNHVWVLCASLGGPQAVKDLLDLLPGDIPASFLYAQHIDAGCLDSLVQSVGRHTALDMKMADHGLQLENGKVFVVPVTNEVVFTDNHGILWQNNEWSGPYGPSLDQLLKNVSEKYGAHCNAIIFSGMGSDGAIGAALVKENGGEVWAQSAASCVQSSMPDSAAETGSVDWRGTPAEIAEKLIEWLADKSQAAT</sequence>
<evidence type="ECO:0000256" key="4">
    <source>
        <dbReference type="PROSITE-ProRule" id="PRU00050"/>
    </source>
</evidence>
<proteinExistence type="predicted"/>
<keyword evidence="7" id="KW-1185">Reference proteome</keyword>
<dbReference type="OrthoDB" id="9793421at2"/>
<feature type="domain" description="CheB-type methylesterase" evidence="5">
    <location>
        <begin position="145"/>
        <end position="336"/>
    </location>
</feature>
<evidence type="ECO:0000256" key="1">
    <source>
        <dbReference type="ARBA" id="ARBA00022801"/>
    </source>
</evidence>
<comment type="caution">
    <text evidence="6">The sequence shown here is derived from an EMBL/GenBank/DDBJ whole genome shotgun (WGS) entry which is preliminary data.</text>
</comment>
<dbReference type="PANTHER" id="PTHR42872:SF6">
    <property type="entry name" value="PROTEIN-GLUTAMATE METHYLESTERASE_PROTEIN-GLUTAMINE GLUTAMINASE"/>
    <property type="match status" value="1"/>
</dbReference>
<dbReference type="GO" id="GO:0000156">
    <property type="term" value="F:phosphorelay response regulator activity"/>
    <property type="evidence" value="ECO:0007669"/>
    <property type="project" value="InterPro"/>
</dbReference>
<comment type="catalytic activity">
    <reaction evidence="3">
        <text>[protein]-L-glutamate 5-O-methyl ester + H2O = L-glutamyl-[protein] + methanol + H(+)</text>
        <dbReference type="Rhea" id="RHEA:23236"/>
        <dbReference type="Rhea" id="RHEA-COMP:10208"/>
        <dbReference type="Rhea" id="RHEA-COMP:10311"/>
        <dbReference type="ChEBI" id="CHEBI:15377"/>
        <dbReference type="ChEBI" id="CHEBI:15378"/>
        <dbReference type="ChEBI" id="CHEBI:17790"/>
        <dbReference type="ChEBI" id="CHEBI:29973"/>
        <dbReference type="ChEBI" id="CHEBI:82795"/>
        <dbReference type="EC" id="3.1.1.61"/>
    </reaction>
</comment>
<evidence type="ECO:0000256" key="2">
    <source>
        <dbReference type="ARBA" id="ARBA00039140"/>
    </source>
</evidence>
<dbReference type="GO" id="GO:0008984">
    <property type="term" value="F:protein-glutamate methylesterase activity"/>
    <property type="evidence" value="ECO:0007669"/>
    <property type="project" value="UniProtKB-EC"/>
</dbReference>
<dbReference type="Proteomes" id="UP000295793">
    <property type="component" value="Unassembled WGS sequence"/>
</dbReference>
<dbReference type="Gene3D" id="3.40.50.180">
    <property type="entry name" value="Methylesterase CheB, C-terminal domain"/>
    <property type="match status" value="1"/>
</dbReference>
<dbReference type="InterPro" id="IPR000673">
    <property type="entry name" value="Sig_transdc_resp-reg_Me-estase"/>
</dbReference>
<evidence type="ECO:0000313" key="7">
    <source>
        <dbReference type="Proteomes" id="UP000295793"/>
    </source>
</evidence>
<keyword evidence="1 4" id="KW-0378">Hydrolase</keyword>
<keyword evidence="4" id="KW-0145">Chemotaxis</keyword>
<dbReference type="CDD" id="cd16432">
    <property type="entry name" value="CheB_Rec"/>
    <property type="match status" value="1"/>
</dbReference>
<dbReference type="EMBL" id="SLZR01000002">
    <property type="protein sequence ID" value="TCS43216.1"/>
    <property type="molecule type" value="Genomic_DNA"/>
</dbReference>
<feature type="active site" evidence="4">
    <location>
        <position position="158"/>
    </location>
</feature>
<gene>
    <name evidence="6" type="ORF">BCF53_102242</name>
</gene>
<dbReference type="Pfam" id="PF01339">
    <property type="entry name" value="CheB_methylest"/>
    <property type="match status" value="1"/>
</dbReference>
<dbReference type="EC" id="3.1.1.61" evidence="2"/>
<dbReference type="InterPro" id="IPR035909">
    <property type="entry name" value="CheB_C"/>
</dbReference>
<organism evidence="6 7">
    <name type="scientific">Reinekea marinisedimentorum</name>
    <dbReference type="NCBI Taxonomy" id="230495"/>
    <lineage>
        <taxon>Bacteria</taxon>
        <taxon>Pseudomonadati</taxon>
        <taxon>Pseudomonadota</taxon>
        <taxon>Gammaproteobacteria</taxon>
        <taxon>Oceanospirillales</taxon>
        <taxon>Saccharospirillaceae</taxon>
        <taxon>Reinekea</taxon>
    </lineage>
</organism>